<evidence type="ECO:0000313" key="2">
    <source>
        <dbReference type="Proteomes" id="UP000824469"/>
    </source>
</evidence>
<keyword evidence="2" id="KW-1185">Reference proteome</keyword>
<protein>
    <submittedName>
        <fullName evidence="1">Uncharacterized protein</fullName>
    </submittedName>
</protein>
<accession>A0AA38LR04</accession>
<feature type="non-terminal residue" evidence="1">
    <location>
        <position position="1"/>
    </location>
</feature>
<reference evidence="1 2" key="1">
    <citation type="journal article" date="2021" name="Nat. Plants">
        <title>The Taxus genome provides insights into paclitaxel biosynthesis.</title>
        <authorList>
            <person name="Xiong X."/>
            <person name="Gou J."/>
            <person name="Liao Q."/>
            <person name="Li Y."/>
            <person name="Zhou Q."/>
            <person name="Bi G."/>
            <person name="Li C."/>
            <person name="Du R."/>
            <person name="Wang X."/>
            <person name="Sun T."/>
            <person name="Guo L."/>
            <person name="Liang H."/>
            <person name="Lu P."/>
            <person name="Wu Y."/>
            <person name="Zhang Z."/>
            <person name="Ro D.K."/>
            <person name="Shang Y."/>
            <person name="Huang S."/>
            <person name="Yan J."/>
        </authorList>
    </citation>
    <scope>NUCLEOTIDE SEQUENCE [LARGE SCALE GENOMIC DNA]</scope>
    <source>
        <strain evidence="1">Ta-2019</strain>
    </source>
</reference>
<dbReference type="Proteomes" id="UP000824469">
    <property type="component" value="Unassembled WGS sequence"/>
</dbReference>
<evidence type="ECO:0000313" key="1">
    <source>
        <dbReference type="EMBL" id="KAH9331730.1"/>
    </source>
</evidence>
<name>A0AA38LR04_TAXCH</name>
<dbReference type="EMBL" id="JAHRHJ020000001">
    <property type="protein sequence ID" value="KAH9331730.1"/>
    <property type="molecule type" value="Genomic_DNA"/>
</dbReference>
<comment type="caution">
    <text evidence="1">The sequence shown here is derived from an EMBL/GenBank/DDBJ whole genome shotgun (WGS) entry which is preliminary data.</text>
</comment>
<dbReference type="AlphaFoldDB" id="A0AA38LR04"/>
<feature type="non-terminal residue" evidence="1">
    <location>
        <position position="75"/>
    </location>
</feature>
<sequence length="75" mass="8800">SNPCRWHLRASCSYLQSGAARSYQPLVRFKSKSTQKSQEDLSILWINEIDSRRAVNQQREFSKYTTICRHISEHA</sequence>
<proteinExistence type="predicted"/>
<gene>
    <name evidence="1" type="ORF">KI387_003838</name>
</gene>
<organism evidence="1 2">
    <name type="scientific">Taxus chinensis</name>
    <name type="common">Chinese yew</name>
    <name type="synonym">Taxus wallichiana var. chinensis</name>
    <dbReference type="NCBI Taxonomy" id="29808"/>
    <lineage>
        <taxon>Eukaryota</taxon>
        <taxon>Viridiplantae</taxon>
        <taxon>Streptophyta</taxon>
        <taxon>Embryophyta</taxon>
        <taxon>Tracheophyta</taxon>
        <taxon>Spermatophyta</taxon>
        <taxon>Pinopsida</taxon>
        <taxon>Pinidae</taxon>
        <taxon>Conifers II</taxon>
        <taxon>Cupressales</taxon>
        <taxon>Taxaceae</taxon>
        <taxon>Taxus</taxon>
    </lineage>
</organism>